<name>A0A0P7U0A1_SCLFO</name>
<evidence type="ECO:0000313" key="1">
    <source>
        <dbReference type="EMBL" id="KPP67435.1"/>
    </source>
</evidence>
<proteinExistence type="predicted"/>
<organism evidence="1 2">
    <name type="scientific">Scleropages formosus</name>
    <name type="common">Asian bonytongue</name>
    <name type="synonym">Osteoglossum formosum</name>
    <dbReference type="NCBI Taxonomy" id="113540"/>
    <lineage>
        <taxon>Eukaryota</taxon>
        <taxon>Metazoa</taxon>
        <taxon>Chordata</taxon>
        <taxon>Craniata</taxon>
        <taxon>Vertebrata</taxon>
        <taxon>Euteleostomi</taxon>
        <taxon>Actinopterygii</taxon>
        <taxon>Neopterygii</taxon>
        <taxon>Teleostei</taxon>
        <taxon>Osteoglossocephala</taxon>
        <taxon>Osteoglossomorpha</taxon>
        <taxon>Osteoglossiformes</taxon>
        <taxon>Osteoglossidae</taxon>
        <taxon>Scleropages</taxon>
    </lineage>
</organism>
<accession>A0A0P7U0A1</accession>
<gene>
    <name evidence="1" type="ORF">Z043_113974</name>
</gene>
<feature type="non-terminal residue" evidence="1">
    <location>
        <position position="277"/>
    </location>
</feature>
<dbReference type="EMBL" id="JARO02005049">
    <property type="protein sequence ID" value="KPP67435.1"/>
    <property type="molecule type" value="Genomic_DNA"/>
</dbReference>
<reference evidence="1 2" key="1">
    <citation type="submission" date="2015-08" db="EMBL/GenBank/DDBJ databases">
        <title>The genome of the Asian arowana (Scleropages formosus).</title>
        <authorList>
            <person name="Tan M.H."/>
            <person name="Gan H.M."/>
            <person name="Croft L.J."/>
            <person name="Austin C.M."/>
        </authorList>
    </citation>
    <scope>NUCLEOTIDE SEQUENCE [LARGE SCALE GENOMIC DNA]</scope>
    <source>
        <strain evidence="1">Aro1</strain>
    </source>
</reference>
<dbReference type="Proteomes" id="UP000034805">
    <property type="component" value="Unassembled WGS sequence"/>
</dbReference>
<dbReference type="AlphaFoldDB" id="A0A0P7U0A1"/>
<evidence type="ECO:0000313" key="2">
    <source>
        <dbReference type="Proteomes" id="UP000034805"/>
    </source>
</evidence>
<sequence>MIPTTRTAVLANDCKRLLPTISSQRIEPITVFYTYVPRNSRRMLLHLTTNSMQALVQAMVTPQLDYTNYLLSGLPASATKPREMLYNRGAWVVHPSEAFPRISAPRLFPLAPCSCPNQVQHFGYVLRDHRQICPPISTRPDRSLHPKQATALLHLCPLGGSTYKRSNIKSTKIFTARIKLNTVVTSYQTINRSDPQIYKSRSPPRCTPTGLLRSSGSDHLVALHVEGPTSKAPRFSVLAHMWWNDLPLSLRSAESLRTFKKSLETHLFRTHLFPDLE</sequence>
<comment type="caution">
    <text evidence="1">The sequence shown here is derived from an EMBL/GenBank/DDBJ whole genome shotgun (WGS) entry which is preliminary data.</text>
</comment>
<protein>
    <submittedName>
        <fullName evidence="1">Uncharacterized protein</fullName>
    </submittedName>
</protein>